<evidence type="ECO:0000256" key="1">
    <source>
        <dbReference type="ARBA" id="ARBA00005466"/>
    </source>
</evidence>
<dbReference type="Pfam" id="PF08031">
    <property type="entry name" value="BBE"/>
    <property type="match status" value="2"/>
</dbReference>
<dbReference type="PROSITE" id="PS51387">
    <property type="entry name" value="FAD_PCMH"/>
    <property type="match status" value="2"/>
</dbReference>
<dbReference type="InterPro" id="IPR006094">
    <property type="entry name" value="Oxid_FAD_bind_N"/>
</dbReference>
<dbReference type="GO" id="GO:0071949">
    <property type="term" value="F:FAD binding"/>
    <property type="evidence" value="ECO:0007669"/>
    <property type="project" value="InterPro"/>
</dbReference>
<evidence type="ECO:0000259" key="4">
    <source>
        <dbReference type="PROSITE" id="PS51387"/>
    </source>
</evidence>
<reference evidence="5 6" key="1">
    <citation type="submission" date="2015-07" db="EMBL/GenBank/DDBJ databases">
        <authorList>
            <person name="Noorani M."/>
        </authorList>
    </citation>
    <scope>NUCLEOTIDE SEQUENCE [LARGE SCALE GENOMIC DNA]</scope>
    <source>
        <strain evidence="5">BBA 69670</strain>
    </source>
</reference>
<dbReference type="SUPFAM" id="SSF56176">
    <property type="entry name" value="FAD-binding/transporter-associated domain-like"/>
    <property type="match status" value="2"/>
</dbReference>
<evidence type="ECO:0000313" key="6">
    <source>
        <dbReference type="Proteomes" id="UP000044841"/>
    </source>
</evidence>
<keyword evidence="6" id="KW-1185">Reference proteome</keyword>
<dbReference type="Gene3D" id="3.30.465.10">
    <property type="match status" value="3"/>
</dbReference>
<dbReference type="EMBL" id="CYGV01001301">
    <property type="protein sequence ID" value="CUA72659.1"/>
    <property type="molecule type" value="Genomic_DNA"/>
</dbReference>
<dbReference type="PANTHER" id="PTHR13878:SF91">
    <property type="entry name" value="FAD BINDING DOMAIN PROTEIN (AFU_ORTHOLOGUE AFUA_6G12070)-RELATED"/>
    <property type="match status" value="1"/>
</dbReference>
<gene>
    <name evidence="5" type="ORF">RSOLAG22IIIB_04979</name>
</gene>
<keyword evidence="3" id="KW-0732">Signal</keyword>
<evidence type="ECO:0000313" key="5">
    <source>
        <dbReference type="EMBL" id="CUA72659.1"/>
    </source>
</evidence>
<organism evidence="5 6">
    <name type="scientific">Rhizoctonia solani</name>
    <dbReference type="NCBI Taxonomy" id="456999"/>
    <lineage>
        <taxon>Eukaryota</taxon>
        <taxon>Fungi</taxon>
        <taxon>Dikarya</taxon>
        <taxon>Basidiomycota</taxon>
        <taxon>Agaricomycotina</taxon>
        <taxon>Agaricomycetes</taxon>
        <taxon>Cantharellales</taxon>
        <taxon>Ceratobasidiaceae</taxon>
        <taxon>Rhizoctonia</taxon>
    </lineage>
</organism>
<dbReference type="GO" id="GO:0016491">
    <property type="term" value="F:oxidoreductase activity"/>
    <property type="evidence" value="ECO:0007669"/>
    <property type="project" value="UniProtKB-KW"/>
</dbReference>
<evidence type="ECO:0000256" key="2">
    <source>
        <dbReference type="ARBA" id="ARBA00023002"/>
    </source>
</evidence>
<evidence type="ECO:0000256" key="3">
    <source>
        <dbReference type="SAM" id="SignalP"/>
    </source>
</evidence>
<dbReference type="AlphaFoldDB" id="A0A0K6G2P8"/>
<feature type="domain" description="FAD-binding PCMH-type" evidence="4">
    <location>
        <begin position="661"/>
        <end position="845"/>
    </location>
</feature>
<feature type="chain" id="PRO_5005502671" description="FAD-binding PCMH-type domain-containing protein" evidence="3">
    <location>
        <begin position="25"/>
        <end position="1105"/>
    </location>
</feature>
<dbReference type="InterPro" id="IPR016166">
    <property type="entry name" value="FAD-bd_PCMH"/>
</dbReference>
<feature type="domain" description="FAD-binding PCMH-type" evidence="4">
    <location>
        <begin position="113"/>
        <end position="297"/>
    </location>
</feature>
<protein>
    <recommendedName>
        <fullName evidence="4">FAD-binding PCMH-type domain-containing protein</fullName>
    </recommendedName>
</protein>
<dbReference type="InterPro" id="IPR050432">
    <property type="entry name" value="FAD-linked_Oxidoreductases_BP"/>
</dbReference>
<dbReference type="PANTHER" id="PTHR13878">
    <property type="entry name" value="GULONOLACTONE OXIDASE"/>
    <property type="match status" value="1"/>
</dbReference>
<dbReference type="InterPro" id="IPR012951">
    <property type="entry name" value="BBE"/>
</dbReference>
<accession>A0A0K6G2P8</accession>
<comment type="similarity">
    <text evidence="1">Belongs to the oxygen-dependent FAD-linked oxidoreductase family.</text>
</comment>
<dbReference type="Pfam" id="PF01565">
    <property type="entry name" value="FAD_binding_4"/>
    <property type="match status" value="2"/>
</dbReference>
<keyword evidence="2" id="KW-0560">Oxidoreductase</keyword>
<sequence>MGRTRILDLLYFAAFVFSPGVIAAQRCTADQPCWPSADIWTAFNSTVGGQLVAPRPPGWVCHDPNYDEAACNIAKANWNNSFWRANQTGAMENPIWDSLGCDVDTPRNASCNQGFVPHYSVDALNDSHVSEAVQFADKYNLSLVVKNTGHDFLGRSSGQGSFGIWTHNLKGINFTNSFIASGCPKNETTQPAVAVRAAEQWLDVYKAADQNNVTVVGGAARSVGAAGGWIQGGGHSPLGGLFGMGVDNALQFTVVQPNGQIVKANKCQNQELFWALRGGGGGTWGVTLDVTYKTHPTVNCNVVGMIMNTTNAGTLSALSEVFLQALPNITDQGLRGYGYWRPPNSLMVLWIHPNSSSLQATNSTLRPIYDWINTNNGTQVQLITSTHRTFYDMFNTYIQDEGAGSPIWFGTRLVSRSAFMTNSTQLVKYIWGDGNHLGASFNIIGGGAVSKVDPESTGLNPQWRKDALVSWTFGGGWDANAGSTEIELIQADTTQLVQKFGKVAGLDDAAYFNEADPLEPQWKKAFFGAHYDRLLKIKQQTYWARRMLTMEWTQTKLAYLIAFLYSPVLLAAQHCTADQPCWPSSKVWVAFNSSVDGQLVAPRPPGWVCHDPNYDEAACNDFQANWNISFWRANQTGAMQNPIWDSLECNIGTPRNVTCDQGFVPRYSVNALNDNHVSKAVKFADEYNLRLVVKNTGHDYLGRSSAEGSFGIWTHQLKGINFTDSFTPDGCLKSEAAQSAVTVRAAEQWIDVYKAADEHQVSVVGGAVRSVGAAGGWVQGGGHSPLGGLFGMGVDNALQFTVVKPNGDIVKANKCQNKDLFWALRGGGGGTWGVTLDVTYKTHPPVACNVIGMIVNASDAGQLTELSEVFFKALPEITDHGLRGYGVWQPPTSLMVLWIHPNGSWIQSTNSTLQPIYDWASANSGVQVQNIVSTHPTFYDMFNTWIQDTGIGAPIWFGTRLVSRDAFAKRSKELAKYILGDGNGLGSSFNIIGGGAISEVDPESTGLNPQWRKDAIVSWSFGGSWTADASAEEIEQVKADTTRIVQQFGKIAGLDDAAYFNEADPLEPQWKKSFFGSHYNRLLKIKKQVDPKGLFTCNRCVGWDQ</sequence>
<proteinExistence type="inferred from homology"/>
<dbReference type="InterPro" id="IPR036318">
    <property type="entry name" value="FAD-bd_PCMH-like_sf"/>
</dbReference>
<name>A0A0K6G2P8_9AGAM</name>
<feature type="signal peptide" evidence="3">
    <location>
        <begin position="1"/>
        <end position="24"/>
    </location>
</feature>
<dbReference type="Proteomes" id="UP000044841">
    <property type="component" value="Unassembled WGS sequence"/>
</dbReference>
<dbReference type="InterPro" id="IPR016169">
    <property type="entry name" value="FAD-bd_PCMH_sub2"/>
</dbReference>